<organism evidence="3 4">
    <name type="scientific">Amblyomma americanum</name>
    <name type="common">Lone star tick</name>
    <dbReference type="NCBI Taxonomy" id="6943"/>
    <lineage>
        <taxon>Eukaryota</taxon>
        <taxon>Metazoa</taxon>
        <taxon>Ecdysozoa</taxon>
        <taxon>Arthropoda</taxon>
        <taxon>Chelicerata</taxon>
        <taxon>Arachnida</taxon>
        <taxon>Acari</taxon>
        <taxon>Parasitiformes</taxon>
        <taxon>Ixodida</taxon>
        <taxon>Ixodoidea</taxon>
        <taxon>Ixodidae</taxon>
        <taxon>Amblyomminae</taxon>
        <taxon>Amblyomma</taxon>
    </lineage>
</organism>
<dbReference type="InterPro" id="IPR024079">
    <property type="entry name" value="MetalloPept_cat_dom_sf"/>
</dbReference>
<dbReference type="GO" id="GO:0006508">
    <property type="term" value="P:proteolysis"/>
    <property type="evidence" value="ECO:0007669"/>
    <property type="project" value="InterPro"/>
</dbReference>
<dbReference type="AlphaFoldDB" id="A0AAQ4FAL0"/>
<keyword evidence="2" id="KW-1133">Transmembrane helix</keyword>
<sequence>MDGGTDHAGGDVHGAPDDDVVDDEEVNQLASCVSLFRMLVVFLPLFALCLPTLLADWERDRRNESMTRSRRLVGQVNQRGSSLRHQVNHTTCRTEACVTAAASVSLDRSVNPCDDLFGYVCNNWIRNHHVDEYVDL</sequence>
<reference evidence="3 4" key="1">
    <citation type="journal article" date="2023" name="Arcadia Sci">
        <title>De novo assembly of a long-read Amblyomma americanum tick genome.</title>
        <authorList>
            <person name="Chou S."/>
            <person name="Poskanzer K.E."/>
            <person name="Rollins M."/>
            <person name="Thuy-Boun P.S."/>
        </authorList>
    </citation>
    <scope>NUCLEOTIDE SEQUENCE [LARGE SCALE GENOMIC DNA]</scope>
    <source>
        <strain evidence="3">F_SG_1</strain>
        <tissue evidence="3">Salivary glands</tissue>
    </source>
</reference>
<evidence type="ECO:0000313" key="3">
    <source>
        <dbReference type="EMBL" id="KAK8783648.1"/>
    </source>
</evidence>
<evidence type="ECO:0000256" key="1">
    <source>
        <dbReference type="SAM" id="MobiDB-lite"/>
    </source>
</evidence>
<protein>
    <submittedName>
        <fullName evidence="3">Uncharacterized protein</fullName>
    </submittedName>
</protein>
<dbReference type="InterPro" id="IPR000718">
    <property type="entry name" value="Peptidase_M13"/>
</dbReference>
<evidence type="ECO:0000256" key="2">
    <source>
        <dbReference type="SAM" id="Phobius"/>
    </source>
</evidence>
<accession>A0AAQ4FAL0</accession>
<keyword evidence="2" id="KW-0472">Membrane</keyword>
<keyword evidence="2" id="KW-0812">Transmembrane</keyword>
<gene>
    <name evidence="3" type="ORF">V5799_009987</name>
</gene>
<dbReference type="EMBL" id="JARKHS020005334">
    <property type="protein sequence ID" value="KAK8783648.1"/>
    <property type="molecule type" value="Genomic_DNA"/>
</dbReference>
<keyword evidence="4" id="KW-1185">Reference proteome</keyword>
<dbReference type="GO" id="GO:0004222">
    <property type="term" value="F:metalloendopeptidase activity"/>
    <property type="evidence" value="ECO:0007669"/>
    <property type="project" value="InterPro"/>
</dbReference>
<name>A0AAQ4FAL0_AMBAM</name>
<feature type="compositionally biased region" description="Basic and acidic residues" evidence="1">
    <location>
        <begin position="1"/>
        <end position="16"/>
    </location>
</feature>
<feature type="transmembrane region" description="Helical" evidence="2">
    <location>
        <begin position="35"/>
        <end position="55"/>
    </location>
</feature>
<evidence type="ECO:0000313" key="4">
    <source>
        <dbReference type="Proteomes" id="UP001321473"/>
    </source>
</evidence>
<feature type="region of interest" description="Disordered" evidence="1">
    <location>
        <begin position="1"/>
        <end position="20"/>
    </location>
</feature>
<dbReference type="Gene3D" id="3.40.390.10">
    <property type="entry name" value="Collagenase (Catalytic Domain)"/>
    <property type="match status" value="1"/>
</dbReference>
<dbReference type="SUPFAM" id="SSF55486">
    <property type="entry name" value="Metalloproteases ('zincins'), catalytic domain"/>
    <property type="match status" value="1"/>
</dbReference>
<dbReference type="PROSITE" id="PS51885">
    <property type="entry name" value="NEPRILYSIN"/>
    <property type="match status" value="1"/>
</dbReference>
<comment type="caution">
    <text evidence="3">The sequence shown here is derived from an EMBL/GenBank/DDBJ whole genome shotgun (WGS) entry which is preliminary data.</text>
</comment>
<dbReference type="Proteomes" id="UP001321473">
    <property type="component" value="Unassembled WGS sequence"/>
</dbReference>
<proteinExistence type="predicted"/>